<dbReference type="Pfam" id="PF00571">
    <property type="entry name" value="CBS"/>
    <property type="match status" value="2"/>
</dbReference>
<dbReference type="InterPro" id="IPR051257">
    <property type="entry name" value="Diverse_CBS-Domain"/>
</dbReference>
<dbReference type="InterPro" id="IPR000644">
    <property type="entry name" value="CBS_dom"/>
</dbReference>
<dbReference type="EMBL" id="UPXX01000029">
    <property type="protein sequence ID" value="VBB45521.1"/>
    <property type="molecule type" value="Genomic_DNA"/>
</dbReference>
<organism evidence="4">
    <name type="scientific">Uncultured Desulfatiglans sp</name>
    <dbReference type="NCBI Taxonomy" id="1748965"/>
    <lineage>
        <taxon>Bacteria</taxon>
        <taxon>Pseudomonadati</taxon>
        <taxon>Thermodesulfobacteriota</taxon>
        <taxon>Desulfobacteria</taxon>
        <taxon>Desulfatiglandales</taxon>
        <taxon>Desulfatiglandaceae</taxon>
        <taxon>Desulfatiglans</taxon>
        <taxon>environmental samples</taxon>
    </lineage>
</organism>
<gene>
    <name evidence="4" type="ORF">TRIP_B350472</name>
</gene>
<accession>A0A653AC07</accession>
<dbReference type="PANTHER" id="PTHR43080:SF2">
    <property type="entry name" value="CBS DOMAIN-CONTAINING PROTEIN"/>
    <property type="match status" value="1"/>
</dbReference>
<feature type="domain" description="CBS" evidence="3">
    <location>
        <begin position="88"/>
        <end position="144"/>
    </location>
</feature>
<protein>
    <submittedName>
        <fullName evidence="4">Putative CBS domain containing membrane protein</fullName>
    </submittedName>
</protein>
<name>A0A653AC07_UNCDX</name>
<evidence type="ECO:0000259" key="3">
    <source>
        <dbReference type="PROSITE" id="PS51371"/>
    </source>
</evidence>
<evidence type="ECO:0000256" key="1">
    <source>
        <dbReference type="ARBA" id="ARBA00023122"/>
    </source>
</evidence>
<dbReference type="Gene3D" id="3.10.580.10">
    <property type="entry name" value="CBS-domain"/>
    <property type="match status" value="1"/>
</dbReference>
<dbReference type="PROSITE" id="PS51371">
    <property type="entry name" value="CBS"/>
    <property type="match status" value="2"/>
</dbReference>
<sequence>MQIKDILETIKERDIPLVMEDDTIQEVLQKMLKHPHTRLIYVVDADGKCKGIISLGALIRHLFAHGFEPAVHTRFLIPMITSETARHMMDIGVIYASREDAIEAVIKRMIQSGIKEIPIFDEEKRIVGDVTMLDLLKYEHLDQV</sequence>
<dbReference type="SMART" id="SM00116">
    <property type="entry name" value="CBS"/>
    <property type="match status" value="2"/>
</dbReference>
<dbReference type="SUPFAM" id="SSF54631">
    <property type="entry name" value="CBS-domain pair"/>
    <property type="match status" value="1"/>
</dbReference>
<proteinExistence type="predicted"/>
<dbReference type="InterPro" id="IPR046342">
    <property type="entry name" value="CBS_dom_sf"/>
</dbReference>
<dbReference type="PANTHER" id="PTHR43080">
    <property type="entry name" value="CBS DOMAIN-CONTAINING PROTEIN CBSX3, MITOCHONDRIAL"/>
    <property type="match status" value="1"/>
</dbReference>
<reference evidence="4" key="1">
    <citation type="submission" date="2018-07" db="EMBL/GenBank/DDBJ databases">
        <authorList>
            <consortium name="Genoscope - CEA"/>
            <person name="William W."/>
        </authorList>
    </citation>
    <scope>NUCLEOTIDE SEQUENCE</scope>
    <source>
        <strain evidence="4">IK1</strain>
    </source>
</reference>
<keyword evidence="1 2" id="KW-0129">CBS domain</keyword>
<evidence type="ECO:0000256" key="2">
    <source>
        <dbReference type="PROSITE-ProRule" id="PRU00703"/>
    </source>
</evidence>
<dbReference type="AlphaFoldDB" id="A0A653AC07"/>
<feature type="domain" description="CBS" evidence="3">
    <location>
        <begin position="10"/>
        <end position="71"/>
    </location>
</feature>
<evidence type="ECO:0000313" key="4">
    <source>
        <dbReference type="EMBL" id="VBB45521.1"/>
    </source>
</evidence>